<keyword evidence="4" id="KW-1185">Reference proteome</keyword>
<evidence type="ECO:0000259" key="1">
    <source>
        <dbReference type="Pfam" id="PF08874"/>
    </source>
</evidence>
<dbReference type="Pfam" id="PF08874">
    <property type="entry name" value="DUF1835"/>
    <property type="match status" value="1"/>
</dbReference>
<dbReference type="InterPro" id="IPR022123">
    <property type="entry name" value="DUF3658"/>
</dbReference>
<protein>
    <submittedName>
        <fullName evidence="3">DUF3658 domain-containing protein</fullName>
    </submittedName>
</protein>
<accession>A0ABW3PDW1</accession>
<organism evidence="3 4">
    <name type="scientific">Lentilactobacillus raoultii</name>
    <dbReference type="NCBI Taxonomy" id="1987503"/>
    <lineage>
        <taxon>Bacteria</taxon>
        <taxon>Bacillati</taxon>
        <taxon>Bacillota</taxon>
        <taxon>Bacilli</taxon>
        <taxon>Lactobacillales</taxon>
        <taxon>Lactobacillaceae</taxon>
        <taxon>Lentilactobacillus</taxon>
    </lineage>
</organism>
<dbReference type="Pfam" id="PF12395">
    <property type="entry name" value="DUF3658"/>
    <property type="match status" value="1"/>
</dbReference>
<dbReference type="InterPro" id="IPR014973">
    <property type="entry name" value="DUF1835"/>
</dbReference>
<feature type="domain" description="DUF1835" evidence="1">
    <location>
        <begin position="3"/>
        <end position="116"/>
    </location>
</feature>
<evidence type="ECO:0000259" key="2">
    <source>
        <dbReference type="Pfam" id="PF12395"/>
    </source>
</evidence>
<dbReference type="RefSeq" id="WP_121979103.1">
    <property type="nucleotide sequence ID" value="NZ_JBHTLH010000004.1"/>
</dbReference>
<proteinExistence type="predicted"/>
<reference evidence="4" key="1">
    <citation type="journal article" date="2019" name="Int. J. Syst. Evol. Microbiol.">
        <title>The Global Catalogue of Microorganisms (GCM) 10K type strain sequencing project: providing services to taxonomists for standard genome sequencing and annotation.</title>
        <authorList>
            <consortium name="The Broad Institute Genomics Platform"/>
            <consortium name="The Broad Institute Genome Sequencing Center for Infectious Disease"/>
            <person name="Wu L."/>
            <person name="Ma J."/>
        </authorList>
    </citation>
    <scope>NUCLEOTIDE SEQUENCE [LARGE SCALE GENOMIC DNA]</scope>
    <source>
        <strain evidence="4">CCUG 71848</strain>
    </source>
</reference>
<sequence length="258" mass="30537">MADVVFSDYFANNLKQYYRTYHINRQVIRLPLLLGLGDIAQADLFETRRTLLKIRSAHEAGSTIDRWDQAIHDGVSELDEAIGKRETLRIWWTDLPDESCGFAWLCDYLKDQLVSATFVHVPLIFKNYPFEFQLSHFEDASLFDFVYHDCLKTEQLLSRNICLTYSYLWRDLRRDNTPLRIMINGYLMSQPINFYDRFLLPHVTSTHFNRIASVIEKTIEEGPLGVPGWWYRHRIDYLISNRVLWFEASSGRIKLRQT</sequence>
<feature type="domain" description="DUF3658" evidence="2">
    <location>
        <begin position="152"/>
        <end position="248"/>
    </location>
</feature>
<comment type="caution">
    <text evidence="3">The sequence shown here is derived from an EMBL/GenBank/DDBJ whole genome shotgun (WGS) entry which is preliminary data.</text>
</comment>
<gene>
    <name evidence="3" type="ORF">ACFQ22_00440</name>
</gene>
<name>A0ABW3PDW1_9LACO</name>
<dbReference type="EMBL" id="JBHTLH010000004">
    <property type="protein sequence ID" value="MFD1123832.1"/>
    <property type="molecule type" value="Genomic_DNA"/>
</dbReference>
<dbReference type="Proteomes" id="UP001597156">
    <property type="component" value="Unassembled WGS sequence"/>
</dbReference>
<evidence type="ECO:0000313" key="4">
    <source>
        <dbReference type="Proteomes" id="UP001597156"/>
    </source>
</evidence>
<evidence type="ECO:0000313" key="3">
    <source>
        <dbReference type="EMBL" id="MFD1123832.1"/>
    </source>
</evidence>